<dbReference type="GO" id="GO:0070402">
    <property type="term" value="F:NADPH binding"/>
    <property type="evidence" value="ECO:0007669"/>
    <property type="project" value="TreeGrafter"/>
</dbReference>
<dbReference type="InterPro" id="IPR020843">
    <property type="entry name" value="ER"/>
</dbReference>
<dbReference type="InterPro" id="IPR011032">
    <property type="entry name" value="GroES-like_sf"/>
</dbReference>
<dbReference type="SMART" id="SM00829">
    <property type="entry name" value="PKS_ER"/>
    <property type="match status" value="1"/>
</dbReference>
<dbReference type="EMBL" id="JACHKY010000004">
    <property type="protein sequence ID" value="MBB4798877.1"/>
    <property type="molecule type" value="Genomic_DNA"/>
</dbReference>
<dbReference type="InterPro" id="IPR036291">
    <property type="entry name" value="NAD(P)-bd_dom_sf"/>
</dbReference>
<dbReference type="GO" id="GO:0016651">
    <property type="term" value="F:oxidoreductase activity, acting on NAD(P)H"/>
    <property type="evidence" value="ECO:0007669"/>
    <property type="project" value="TreeGrafter"/>
</dbReference>
<dbReference type="PANTHER" id="PTHR48106:SF8">
    <property type="entry name" value="OS02G0805600 PROTEIN"/>
    <property type="match status" value="1"/>
</dbReference>
<dbReference type="InterPro" id="IPR014189">
    <property type="entry name" value="Quinone_OxRdtase_PIG3"/>
</dbReference>
<dbReference type="Gene3D" id="3.90.180.10">
    <property type="entry name" value="Medium-chain alcohol dehydrogenases, catalytic domain"/>
    <property type="match status" value="1"/>
</dbReference>
<evidence type="ECO:0000256" key="2">
    <source>
        <dbReference type="ARBA" id="ARBA00023002"/>
    </source>
</evidence>
<dbReference type="SUPFAM" id="SSF50129">
    <property type="entry name" value="GroES-like"/>
    <property type="match status" value="1"/>
</dbReference>
<evidence type="ECO:0000256" key="1">
    <source>
        <dbReference type="ARBA" id="ARBA00022857"/>
    </source>
</evidence>
<dbReference type="PANTHER" id="PTHR48106">
    <property type="entry name" value="QUINONE OXIDOREDUCTASE PIG3-RELATED"/>
    <property type="match status" value="1"/>
</dbReference>
<keyword evidence="2" id="KW-0560">Oxidoreductase</keyword>
<dbReference type="AlphaFoldDB" id="A0A7W7IQY5"/>
<sequence length="333" mass="34399">MTTNASGGDIMRVIEIEGGKGPAEALRLAERPQPTPAPGEIRIRVRAAGVNRPDIVQRLGHYPAPPGASDILGLEVAGEVDAVGEGVTRWKIGDRVCALLGGGGYADYAVVDARHALPVPDNLDFVQAAALPETVFTVFTNVFEGGGLKAGETLLIHGATSGIGVMAIQMAKAAGARVIATSRGAAKAEAALTLGADVSLDATDGDLLAAIKAEGGADVVLDMVGAAYAELNLNALKPGGRWVVIATLTGALAQIDLMRVMLKRIVLTGSTLRSRSTDEKARLTAAVEQTIWPWVASGKVCAKVEATFPLEQAAVAHQRLEAGDHVGKIVLTL</sequence>
<gene>
    <name evidence="4" type="ORF">HNP32_002631</name>
</gene>
<evidence type="ECO:0000313" key="4">
    <source>
        <dbReference type="EMBL" id="MBB4798877.1"/>
    </source>
</evidence>
<proteinExistence type="predicted"/>
<dbReference type="Pfam" id="PF08240">
    <property type="entry name" value="ADH_N"/>
    <property type="match status" value="1"/>
</dbReference>
<comment type="caution">
    <text evidence="4">The sequence shown here is derived from an EMBL/GenBank/DDBJ whole genome shotgun (WGS) entry which is preliminary data.</text>
</comment>
<dbReference type="SUPFAM" id="SSF51735">
    <property type="entry name" value="NAD(P)-binding Rossmann-fold domains"/>
    <property type="match status" value="1"/>
</dbReference>
<organism evidence="4 5">
    <name type="scientific">Brevundimonas bullata</name>
    <dbReference type="NCBI Taxonomy" id="13160"/>
    <lineage>
        <taxon>Bacteria</taxon>
        <taxon>Pseudomonadati</taxon>
        <taxon>Pseudomonadota</taxon>
        <taxon>Alphaproteobacteria</taxon>
        <taxon>Caulobacterales</taxon>
        <taxon>Caulobacteraceae</taxon>
        <taxon>Brevundimonas</taxon>
    </lineage>
</organism>
<dbReference type="Gene3D" id="3.40.50.720">
    <property type="entry name" value="NAD(P)-binding Rossmann-like Domain"/>
    <property type="match status" value="1"/>
</dbReference>
<accession>A0A7W7IQY5</accession>
<keyword evidence="5" id="KW-1185">Reference proteome</keyword>
<dbReference type="NCBIfam" id="TIGR02824">
    <property type="entry name" value="quinone_pig3"/>
    <property type="match status" value="1"/>
</dbReference>
<dbReference type="CDD" id="cd05276">
    <property type="entry name" value="p53_inducible_oxidoreductase"/>
    <property type="match status" value="1"/>
</dbReference>
<dbReference type="Pfam" id="PF00107">
    <property type="entry name" value="ADH_zinc_N"/>
    <property type="match status" value="1"/>
</dbReference>
<name>A0A7W7IQY5_9CAUL</name>
<protein>
    <submittedName>
        <fullName evidence="4">Putative PIG3 family NAD(P)H quinone oxidoreductase</fullName>
    </submittedName>
</protein>
<reference evidence="4 5" key="1">
    <citation type="submission" date="2020-08" db="EMBL/GenBank/DDBJ databases">
        <title>Functional genomics of gut bacteria from endangered species of beetles.</title>
        <authorList>
            <person name="Carlos-Shanley C."/>
        </authorList>
    </citation>
    <scope>NUCLEOTIDE SEQUENCE [LARGE SCALE GENOMIC DNA]</scope>
    <source>
        <strain evidence="4 5">S00123</strain>
    </source>
</reference>
<dbReference type="InterPro" id="IPR013154">
    <property type="entry name" value="ADH-like_N"/>
</dbReference>
<evidence type="ECO:0000259" key="3">
    <source>
        <dbReference type="SMART" id="SM00829"/>
    </source>
</evidence>
<keyword evidence="1" id="KW-0521">NADP</keyword>
<evidence type="ECO:0000313" key="5">
    <source>
        <dbReference type="Proteomes" id="UP000539957"/>
    </source>
</evidence>
<dbReference type="Proteomes" id="UP000539957">
    <property type="component" value="Unassembled WGS sequence"/>
</dbReference>
<dbReference type="InterPro" id="IPR013149">
    <property type="entry name" value="ADH-like_C"/>
</dbReference>
<feature type="domain" description="Enoyl reductase (ER)" evidence="3">
    <location>
        <begin position="21"/>
        <end position="331"/>
    </location>
</feature>